<name>A0A7G3UAW0_STRT9</name>
<dbReference type="AlphaFoldDB" id="A0A7G3UAW0"/>
<keyword evidence="2 5" id="KW-0378">Hydrolase</keyword>
<evidence type="ECO:0000256" key="2">
    <source>
        <dbReference type="ARBA" id="ARBA00022801"/>
    </source>
</evidence>
<gene>
    <name evidence="5" type="ORF">STSU_010790</name>
</gene>
<keyword evidence="6" id="KW-1185">Reference proteome</keyword>
<dbReference type="GO" id="GO:0009254">
    <property type="term" value="P:peptidoglycan turnover"/>
    <property type="evidence" value="ECO:0007669"/>
    <property type="project" value="TreeGrafter"/>
</dbReference>
<evidence type="ECO:0000313" key="6">
    <source>
        <dbReference type="Proteomes" id="UP000005940"/>
    </source>
</evidence>
<dbReference type="FunFam" id="3.20.20.300:FF:000018">
    <property type="entry name" value="Sugar hydrolase"/>
    <property type="match status" value="1"/>
</dbReference>
<comment type="similarity">
    <text evidence="1">Belongs to the glycosyl hydrolase 3 family.</text>
</comment>
<dbReference type="SUPFAM" id="SSF51445">
    <property type="entry name" value="(Trans)glycosidases"/>
    <property type="match status" value="1"/>
</dbReference>
<dbReference type="PANTHER" id="PTHR30480">
    <property type="entry name" value="BETA-HEXOSAMINIDASE-RELATED"/>
    <property type="match status" value="1"/>
</dbReference>
<dbReference type="GO" id="GO:0004553">
    <property type="term" value="F:hydrolase activity, hydrolyzing O-glycosyl compounds"/>
    <property type="evidence" value="ECO:0007669"/>
    <property type="project" value="InterPro"/>
</dbReference>
<dbReference type="GO" id="GO:0005975">
    <property type="term" value="P:carbohydrate metabolic process"/>
    <property type="evidence" value="ECO:0007669"/>
    <property type="project" value="InterPro"/>
</dbReference>
<dbReference type="Gene3D" id="3.20.20.300">
    <property type="entry name" value="Glycoside hydrolase, family 3, N-terminal domain"/>
    <property type="match status" value="1"/>
</dbReference>
<organism evidence="5 6">
    <name type="scientific">Streptomyces tsukubensis (strain DSM 42081 / NBRC 108919 / NRRL 18488 / 9993)</name>
    <dbReference type="NCBI Taxonomy" id="1114943"/>
    <lineage>
        <taxon>Bacteria</taxon>
        <taxon>Bacillati</taxon>
        <taxon>Actinomycetota</taxon>
        <taxon>Actinomycetes</taxon>
        <taxon>Kitasatosporales</taxon>
        <taxon>Streptomycetaceae</taxon>
        <taxon>Streptomyces</taxon>
    </lineage>
</organism>
<reference evidence="5 6" key="1">
    <citation type="journal article" date="2012" name="J. Bacteriol.">
        <title>Draft genome of Streptomyces tsukubaensis NRRL 18488, the producer of the clinically important immunosuppressant tacrolimus (FK506).</title>
        <authorList>
            <person name="Barreiro C."/>
            <person name="Prieto C."/>
            <person name="Sola-Landa A."/>
            <person name="Solera E."/>
            <person name="Martinez-Castro M."/>
            <person name="Perez-Redondo R."/>
            <person name="Garcia-Estrada C."/>
            <person name="Aparicio J.F."/>
            <person name="Fernandez-Martinez L.T."/>
            <person name="Santos-Aberturas J."/>
            <person name="Salehi-Najafabadi Z."/>
            <person name="Rodriguez-Garcia A."/>
            <person name="Tauch A."/>
            <person name="Martin J.F."/>
        </authorList>
    </citation>
    <scope>NUCLEOTIDE SEQUENCE [LARGE SCALE GENOMIC DNA]</scope>
    <source>
        <strain evidence="6">DSM 42081 / NBRC 108919 / NRRL 18488 / 9993</strain>
    </source>
</reference>
<protein>
    <submittedName>
        <fullName evidence="5">Sugar hydrolase</fullName>
    </submittedName>
</protein>
<keyword evidence="3" id="KW-0326">Glycosidase</keyword>
<evidence type="ECO:0000259" key="4">
    <source>
        <dbReference type="Pfam" id="PF00933"/>
    </source>
</evidence>
<dbReference type="InterPro" id="IPR001764">
    <property type="entry name" value="Glyco_hydro_3_N"/>
</dbReference>
<sequence>MTSMTNDVRATDRLSRDALTVLQPGFEGTTAPDWLLRQIADGLAAVGLFGRNITTPEQLTALTAQLRAERDDLLVAIDEESGDVTRLEVVDGSSFPGNYALGTVDDTALTRDVAHELGRRLAACGVDFNWAPSADVNANPDNPVIGVRSFGADAALTARHTVAYLQGLQDAGVAACVKHFPGHGDTNVDSHHAMPRIDVGLETLHARDLLPFREAIAAGTKAVMSAHILLPALDPDRPATLSPRILTGLLREELGFDGLIVTDGMEMQAIAATYGIERGSVLALAAGADAICVGGGLADEGTVLALRDAIVTAVREGDLPEERLADAAARVRALADWTRRARGAVAAPGAETQEGTAPGVRGGAANGVVRDLSDIGLVAARRAVQVTPGAEPYRPVTEPAYVAAFAPEANIAVGDETPWGVAGELAALLPGTVSVTRTDVPVEEAAGLAGEVLAEAGDRRIVAVVRDAHRHDWMAAALDALVTARPDTVVVEMGLNGAEPKGALYIATHGAARVCGRAAAEVITGASAGV</sequence>
<feature type="domain" description="Glycoside hydrolase family 3 N-terminal" evidence="4">
    <location>
        <begin position="42"/>
        <end position="332"/>
    </location>
</feature>
<dbReference type="Proteomes" id="UP000005940">
    <property type="component" value="Chromosome"/>
</dbReference>
<dbReference type="Pfam" id="PF00933">
    <property type="entry name" value="Glyco_hydro_3"/>
    <property type="match status" value="1"/>
</dbReference>
<accession>A0A7G3UAW0</accession>
<dbReference type="PRINTS" id="PR00133">
    <property type="entry name" value="GLHYDRLASE3"/>
</dbReference>
<dbReference type="InterPro" id="IPR036962">
    <property type="entry name" value="Glyco_hydro_3_N_sf"/>
</dbReference>
<dbReference type="EMBL" id="CP029159">
    <property type="protein sequence ID" value="QKM67574.1"/>
    <property type="molecule type" value="Genomic_DNA"/>
</dbReference>
<dbReference type="InterPro" id="IPR050226">
    <property type="entry name" value="NagZ_Beta-hexosaminidase"/>
</dbReference>
<evidence type="ECO:0000313" key="5">
    <source>
        <dbReference type="EMBL" id="QKM67574.1"/>
    </source>
</evidence>
<evidence type="ECO:0000256" key="3">
    <source>
        <dbReference type="ARBA" id="ARBA00023295"/>
    </source>
</evidence>
<evidence type="ECO:0000256" key="1">
    <source>
        <dbReference type="ARBA" id="ARBA00005336"/>
    </source>
</evidence>
<proteinExistence type="inferred from homology"/>
<dbReference type="InterPro" id="IPR017853">
    <property type="entry name" value="GH"/>
</dbReference>
<dbReference type="PANTHER" id="PTHR30480:SF16">
    <property type="entry name" value="GLYCOSIDE HYDROLASE FAMILY 3 DOMAIN PROTEIN"/>
    <property type="match status" value="1"/>
</dbReference>